<evidence type="ECO:0000256" key="1">
    <source>
        <dbReference type="SAM" id="MobiDB-lite"/>
    </source>
</evidence>
<dbReference type="AlphaFoldDB" id="A0A1R1YTX6"/>
<name>A0A1R1YTX6_9FUNG</name>
<keyword evidence="3" id="KW-1185">Reference proteome</keyword>
<feature type="compositionally biased region" description="Low complexity" evidence="1">
    <location>
        <begin position="1"/>
        <end position="10"/>
    </location>
</feature>
<evidence type="ECO:0000313" key="2">
    <source>
        <dbReference type="EMBL" id="OMJ30226.1"/>
    </source>
</evidence>
<feature type="region of interest" description="Disordered" evidence="1">
    <location>
        <begin position="1"/>
        <end position="32"/>
    </location>
</feature>
<reference evidence="3" key="1">
    <citation type="submission" date="2017-01" db="EMBL/GenBank/DDBJ databases">
        <authorList>
            <person name="Wang Y."/>
            <person name="White M."/>
            <person name="Kvist S."/>
            <person name="Moncalvo J.-M."/>
        </authorList>
    </citation>
    <scope>NUCLEOTIDE SEQUENCE [LARGE SCALE GENOMIC DNA]</scope>
    <source>
        <strain evidence="3">ID-206-W2</strain>
    </source>
</reference>
<gene>
    <name evidence="2" type="ORF">AYI69_g233</name>
</gene>
<sequence length="67" mass="7806">MVQVTNLLSKKPAKNKKNKKTSNKPDDTPYQDLGDYKEESIFHWYKGETHKKNLKKLCFGDSDYIIG</sequence>
<feature type="compositionally biased region" description="Basic residues" evidence="1">
    <location>
        <begin position="11"/>
        <end position="22"/>
    </location>
</feature>
<accession>A0A1R1YTX6</accession>
<protein>
    <submittedName>
        <fullName evidence="2">Uncharacterized protein</fullName>
    </submittedName>
</protein>
<proteinExistence type="predicted"/>
<comment type="caution">
    <text evidence="2">The sequence shown here is derived from an EMBL/GenBank/DDBJ whole genome shotgun (WGS) entry which is preliminary data.</text>
</comment>
<dbReference type="Proteomes" id="UP000187429">
    <property type="component" value="Unassembled WGS sequence"/>
</dbReference>
<organism evidence="2 3">
    <name type="scientific">Smittium culicis</name>
    <dbReference type="NCBI Taxonomy" id="133412"/>
    <lineage>
        <taxon>Eukaryota</taxon>
        <taxon>Fungi</taxon>
        <taxon>Fungi incertae sedis</taxon>
        <taxon>Zoopagomycota</taxon>
        <taxon>Kickxellomycotina</taxon>
        <taxon>Harpellomycetes</taxon>
        <taxon>Harpellales</taxon>
        <taxon>Legeriomycetaceae</taxon>
        <taxon>Smittium</taxon>
    </lineage>
</organism>
<evidence type="ECO:0000313" key="3">
    <source>
        <dbReference type="Proteomes" id="UP000187429"/>
    </source>
</evidence>
<dbReference type="EMBL" id="LSSM01000053">
    <property type="protein sequence ID" value="OMJ30226.1"/>
    <property type="molecule type" value="Genomic_DNA"/>
</dbReference>